<sequence>MEPVVLVGCVILGCGAALKGGCVVLRGVSMKGGGPVLKNGSVALATGCVPLAGGSEIESDQECCNREGSQGLLQSDTRTCPLLENRRQAEDSCGRCACCEDCEDCIDGLQGIHH</sequence>
<dbReference type="EMBL" id="CDRZ01000046">
    <property type="protein sequence ID" value="CEO88013.1"/>
    <property type="molecule type" value="Genomic_DNA"/>
</dbReference>
<accession>A0A0B7MIF3</accession>
<dbReference type="Proteomes" id="UP000046155">
    <property type="component" value="Unassembled WGS sequence"/>
</dbReference>
<protein>
    <submittedName>
        <fullName evidence="1">Uncharacterized protein</fullName>
    </submittedName>
</protein>
<evidence type="ECO:0000313" key="1">
    <source>
        <dbReference type="EMBL" id="CEO88013.1"/>
    </source>
</evidence>
<gene>
    <name evidence="1" type="ORF">SSCH_140012</name>
</gene>
<organism evidence="1 2">
    <name type="scientific">Syntrophaceticus schinkii</name>
    <dbReference type="NCBI Taxonomy" id="499207"/>
    <lineage>
        <taxon>Bacteria</taxon>
        <taxon>Bacillati</taxon>
        <taxon>Bacillota</taxon>
        <taxon>Clostridia</taxon>
        <taxon>Thermoanaerobacterales</taxon>
        <taxon>Thermoanaerobacterales Family III. Incertae Sedis</taxon>
        <taxon>Syntrophaceticus</taxon>
    </lineage>
</organism>
<proteinExistence type="predicted"/>
<name>A0A0B7MIF3_9FIRM</name>
<dbReference type="AlphaFoldDB" id="A0A0B7MIF3"/>
<evidence type="ECO:0000313" key="2">
    <source>
        <dbReference type="Proteomes" id="UP000046155"/>
    </source>
</evidence>
<reference evidence="2" key="1">
    <citation type="submission" date="2015-01" db="EMBL/GenBank/DDBJ databases">
        <authorList>
            <person name="Manzoor Shahid"/>
            <person name="Zubair Saima"/>
        </authorList>
    </citation>
    <scope>NUCLEOTIDE SEQUENCE [LARGE SCALE GENOMIC DNA]</scope>
    <source>
        <strain evidence="2">Sp3</strain>
    </source>
</reference>
<keyword evidence="2" id="KW-1185">Reference proteome</keyword>